<dbReference type="EMBL" id="RBXB01000001">
    <property type="protein sequence ID" value="RKT01100.1"/>
    <property type="molecule type" value="Genomic_DNA"/>
</dbReference>
<dbReference type="OrthoDB" id="1267162at2"/>
<gene>
    <name evidence="1" type="ORF">BCF58_0314</name>
</gene>
<evidence type="ECO:0000313" key="2">
    <source>
        <dbReference type="Proteomes" id="UP000272428"/>
    </source>
</evidence>
<protein>
    <submittedName>
        <fullName evidence="1">Uncharacterized protein</fullName>
    </submittedName>
</protein>
<dbReference type="AlphaFoldDB" id="A0A495SNU3"/>
<dbReference type="Proteomes" id="UP000272428">
    <property type="component" value="Unassembled WGS sequence"/>
</dbReference>
<evidence type="ECO:0000313" key="1">
    <source>
        <dbReference type="EMBL" id="RKT01100.1"/>
    </source>
</evidence>
<organism evidence="1 2">
    <name type="scientific">Chryseobacterium defluvii</name>
    <dbReference type="NCBI Taxonomy" id="160396"/>
    <lineage>
        <taxon>Bacteria</taxon>
        <taxon>Pseudomonadati</taxon>
        <taxon>Bacteroidota</taxon>
        <taxon>Flavobacteriia</taxon>
        <taxon>Flavobacteriales</taxon>
        <taxon>Weeksellaceae</taxon>
        <taxon>Chryseobacterium group</taxon>
        <taxon>Chryseobacterium</taxon>
    </lineage>
</organism>
<dbReference type="Pfam" id="PF20449">
    <property type="entry name" value="DUF6706"/>
    <property type="match status" value="1"/>
</dbReference>
<accession>A0A495SNU3</accession>
<dbReference type="RefSeq" id="WP_121460042.1">
    <property type="nucleotide sequence ID" value="NZ_RBXB01000001.1"/>
</dbReference>
<dbReference type="InterPro" id="IPR046552">
    <property type="entry name" value="DUF6706"/>
</dbReference>
<proteinExistence type="predicted"/>
<name>A0A495SNU3_9FLAO</name>
<sequence length="108" mass="12401">MAVTNKDYFQSKLRRLSITMSDEDLDVFFASKQITESGDLDKPDQMDIAFTEIVLELLVKPDISEDSYSVKWDRKALETWYSIECSRLGIPNLITQGKDEVKDISFLA</sequence>
<comment type="caution">
    <text evidence="1">The sequence shown here is derived from an EMBL/GenBank/DDBJ whole genome shotgun (WGS) entry which is preliminary data.</text>
</comment>
<reference evidence="1 2" key="1">
    <citation type="submission" date="2018-10" db="EMBL/GenBank/DDBJ databases">
        <title>Genomic Encyclopedia of Archaeal and Bacterial Type Strains, Phase II (KMG-II): from individual species to whole genera.</title>
        <authorList>
            <person name="Goeker M."/>
        </authorList>
    </citation>
    <scope>NUCLEOTIDE SEQUENCE [LARGE SCALE GENOMIC DNA]</scope>
    <source>
        <strain evidence="1 2">DSM 14219</strain>
    </source>
</reference>
<keyword evidence="2" id="KW-1185">Reference proteome</keyword>